<dbReference type="AlphaFoldDB" id="A0A9X4NT86"/>
<comment type="caution">
    <text evidence="9">The sequence shown here is derived from an EMBL/GenBank/DDBJ whole genome shotgun (WGS) entry which is preliminary data.</text>
</comment>
<comment type="catalytic activity">
    <reaction evidence="6 7 8">
        <text>alpha-D-glucose 6-phosphate = beta-D-fructose 6-phosphate</text>
        <dbReference type="Rhea" id="RHEA:11816"/>
        <dbReference type="ChEBI" id="CHEBI:57634"/>
        <dbReference type="ChEBI" id="CHEBI:58225"/>
        <dbReference type="EC" id="5.3.1.9"/>
    </reaction>
</comment>
<evidence type="ECO:0000256" key="2">
    <source>
        <dbReference type="ARBA" id="ARBA00006604"/>
    </source>
</evidence>
<comment type="pathway">
    <text evidence="7">Carbohydrate biosynthesis; gluconeogenesis.</text>
</comment>
<keyword evidence="4 7" id="KW-0324">Glycolysis</keyword>
<comment type="pathway">
    <text evidence="1 7 8">Carbohydrate degradation; glycolysis; D-glyceraldehyde 3-phosphate and glycerone phosphate from D-glucose: step 2/4.</text>
</comment>
<evidence type="ECO:0000313" key="9">
    <source>
        <dbReference type="EMBL" id="MDG5975801.1"/>
    </source>
</evidence>
<evidence type="ECO:0000256" key="7">
    <source>
        <dbReference type="HAMAP-Rule" id="MF_00473"/>
    </source>
</evidence>
<dbReference type="CDD" id="cd05016">
    <property type="entry name" value="SIS_PGI_2"/>
    <property type="match status" value="1"/>
</dbReference>
<keyword evidence="3 7" id="KW-0312">Gluconeogenesis</keyword>
<dbReference type="PRINTS" id="PR00662">
    <property type="entry name" value="G6PISOMERASE"/>
</dbReference>
<dbReference type="PROSITE" id="PS51463">
    <property type="entry name" value="P_GLUCOSE_ISOMERASE_3"/>
    <property type="match status" value="1"/>
</dbReference>
<comment type="similarity">
    <text evidence="2 7 8">Belongs to the GPI family.</text>
</comment>
<dbReference type="GO" id="GO:0006096">
    <property type="term" value="P:glycolytic process"/>
    <property type="evidence" value="ECO:0007669"/>
    <property type="project" value="UniProtKB-UniRule"/>
</dbReference>
<dbReference type="GO" id="GO:0051156">
    <property type="term" value="P:glucose 6-phosphate metabolic process"/>
    <property type="evidence" value="ECO:0007669"/>
    <property type="project" value="TreeGrafter"/>
</dbReference>
<evidence type="ECO:0000256" key="8">
    <source>
        <dbReference type="RuleBase" id="RU000612"/>
    </source>
</evidence>
<reference evidence="9" key="1">
    <citation type="submission" date="2013-01" db="EMBL/GenBank/DDBJ databases">
        <title>Genome draft of Hydrogenophaga taeniospiralis 2K1.</title>
        <authorList>
            <person name="Gomila M."/>
            <person name="Lalucat J."/>
        </authorList>
    </citation>
    <scope>NUCLEOTIDE SEQUENCE</scope>
    <source>
        <strain evidence="9">CCUG 15921</strain>
    </source>
</reference>
<dbReference type="InterPro" id="IPR046348">
    <property type="entry name" value="SIS_dom_sf"/>
</dbReference>
<dbReference type="PROSITE" id="PS00765">
    <property type="entry name" value="P_GLUCOSE_ISOMERASE_1"/>
    <property type="match status" value="1"/>
</dbReference>
<comment type="subcellular location">
    <subcellularLocation>
        <location evidence="7">Cytoplasm</location>
    </subcellularLocation>
</comment>
<keyword evidence="10" id="KW-1185">Reference proteome</keyword>
<evidence type="ECO:0000256" key="5">
    <source>
        <dbReference type="ARBA" id="ARBA00023235"/>
    </source>
</evidence>
<dbReference type="Pfam" id="PF00342">
    <property type="entry name" value="PGI"/>
    <property type="match status" value="1"/>
</dbReference>
<feature type="active site" description="Proton donor" evidence="7">
    <location>
        <position position="361"/>
    </location>
</feature>
<sequence length="457" mass="48720">MTNPTQFPAWQQLAALAAEPQPHLRERLAAPGREQMQVAASGTGIQIDFSRQALDGAVWAALMDLARQAGVEAQRDAMFRGDTINTSEQRAVLHVALRGTPGATGNDAPWGADIQQQVQAELDRVCAFADRVRAGEVKGSTGLAITDVVNIGIGGSDLGPRMAADALAPWCSDGHHAQGPGVRVHFVSNPDAWALHSTLRGLNPLTTLIIVASKTFTTQETMTNAASARGWLEDAGITGAAQSPHLVAITAAPQKSGAAGYPAEHTFTFWDWVGGRYSVWSALGLPLALAIGSSAFREFLAGGQAMDTHFRSAPLAQNLPIVLALSGVWNRNFLHCPTQLLSCYPSRLVRFAPFVQQMDMESNGKRTRKDGQPCDTDTGPILWGGLGIDGQHAYFQLLHQGTHRVPVEFIGVQSEDTPLPLAAEHHRVVNLNLRAQAQALAVGRNAADTLAALQAEG</sequence>
<evidence type="ECO:0000256" key="6">
    <source>
        <dbReference type="ARBA" id="ARBA00029321"/>
    </source>
</evidence>
<dbReference type="InterPro" id="IPR001672">
    <property type="entry name" value="G6P_Isomerase"/>
</dbReference>
<comment type="caution">
    <text evidence="7">Lacks conserved residue(s) required for the propagation of feature annotation.</text>
</comment>
<dbReference type="RefSeq" id="WP_279338487.1">
    <property type="nucleotide sequence ID" value="NZ_AOGK01000008.1"/>
</dbReference>
<dbReference type="InterPro" id="IPR035476">
    <property type="entry name" value="SIS_PGI_1"/>
</dbReference>
<dbReference type="HAMAP" id="MF_00473">
    <property type="entry name" value="G6P_isomerase"/>
    <property type="match status" value="1"/>
</dbReference>
<comment type="function">
    <text evidence="7">Catalyzes the reversible isomerization of glucose-6-phosphate to fructose-6-phosphate.</text>
</comment>
<dbReference type="InterPro" id="IPR035482">
    <property type="entry name" value="SIS_PGI_2"/>
</dbReference>
<evidence type="ECO:0000256" key="1">
    <source>
        <dbReference type="ARBA" id="ARBA00004926"/>
    </source>
</evidence>
<dbReference type="Gene3D" id="3.40.50.10490">
    <property type="entry name" value="Glucose-6-phosphate isomerase like protein, domain 1"/>
    <property type="match status" value="2"/>
</dbReference>
<protein>
    <recommendedName>
        <fullName evidence="7">Glucose-6-phosphate isomerase</fullName>
        <shortName evidence="7">GPI</shortName>
        <ecNumber evidence="7">5.3.1.9</ecNumber>
    </recommendedName>
    <alternativeName>
        <fullName evidence="7">Phosphoglucose isomerase</fullName>
        <shortName evidence="7">PGI</shortName>
    </alternativeName>
    <alternativeName>
        <fullName evidence="7">Phosphohexose isomerase</fullName>
        <shortName evidence="7">PHI</shortName>
    </alternativeName>
</protein>
<dbReference type="GO" id="GO:0097367">
    <property type="term" value="F:carbohydrate derivative binding"/>
    <property type="evidence" value="ECO:0007669"/>
    <property type="project" value="InterPro"/>
</dbReference>
<keyword evidence="5 7" id="KW-0413">Isomerase</keyword>
<dbReference type="NCBIfam" id="NF001211">
    <property type="entry name" value="PRK00179.1"/>
    <property type="match status" value="1"/>
</dbReference>
<dbReference type="PANTHER" id="PTHR11469">
    <property type="entry name" value="GLUCOSE-6-PHOSPHATE ISOMERASE"/>
    <property type="match status" value="1"/>
</dbReference>
<gene>
    <name evidence="7" type="primary">pgi</name>
    <name evidence="9" type="ORF">H010_11086</name>
</gene>
<accession>A0A9X4NT86</accession>
<dbReference type="SUPFAM" id="SSF53697">
    <property type="entry name" value="SIS domain"/>
    <property type="match status" value="1"/>
</dbReference>
<proteinExistence type="inferred from homology"/>
<dbReference type="PANTHER" id="PTHR11469:SF1">
    <property type="entry name" value="GLUCOSE-6-PHOSPHATE ISOMERASE"/>
    <property type="match status" value="1"/>
</dbReference>
<dbReference type="GO" id="GO:0006094">
    <property type="term" value="P:gluconeogenesis"/>
    <property type="evidence" value="ECO:0007669"/>
    <property type="project" value="UniProtKB-UniRule"/>
</dbReference>
<dbReference type="EMBL" id="AOGK01000008">
    <property type="protein sequence ID" value="MDG5975801.1"/>
    <property type="molecule type" value="Genomic_DNA"/>
</dbReference>
<name>A0A9X4NT86_9BURK</name>
<dbReference type="EC" id="5.3.1.9" evidence="7"/>
<dbReference type="GO" id="GO:0005829">
    <property type="term" value="C:cytosol"/>
    <property type="evidence" value="ECO:0007669"/>
    <property type="project" value="TreeGrafter"/>
</dbReference>
<dbReference type="CDD" id="cd05015">
    <property type="entry name" value="SIS_PGI_1"/>
    <property type="match status" value="1"/>
</dbReference>
<evidence type="ECO:0000256" key="4">
    <source>
        <dbReference type="ARBA" id="ARBA00023152"/>
    </source>
</evidence>
<keyword evidence="7" id="KW-0963">Cytoplasm</keyword>
<evidence type="ECO:0000313" key="10">
    <source>
        <dbReference type="Proteomes" id="UP001152876"/>
    </source>
</evidence>
<dbReference type="InterPro" id="IPR018189">
    <property type="entry name" value="Phosphoglucose_isomerase_CS"/>
</dbReference>
<feature type="active site" evidence="7">
    <location>
        <position position="392"/>
    </location>
</feature>
<dbReference type="GO" id="GO:0048029">
    <property type="term" value="F:monosaccharide binding"/>
    <property type="evidence" value="ECO:0007669"/>
    <property type="project" value="TreeGrafter"/>
</dbReference>
<organism evidence="9 10">
    <name type="scientific">Hydrogenophaga taeniospiralis CCUG 15921</name>
    <dbReference type="NCBI Taxonomy" id="1281780"/>
    <lineage>
        <taxon>Bacteria</taxon>
        <taxon>Pseudomonadati</taxon>
        <taxon>Pseudomonadota</taxon>
        <taxon>Betaproteobacteria</taxon>
        <taxon>Burkholderiales</taxon>
        <taxon>Comamonadaceae</taxon>
        <taxon>Hydrogenophaga</taxon>
    </lineage>
</organism>
<dbReference type="GO" id="GO:0004347">
    <property type="term" value="F:glucose-6-phosphate isomerase activity"/>
    <property type="evidence" value="ECO:0007669"/>
    <property type="project" value="UniProtKB-UniRule"/>
</dbReference>
<dbReference type="Proteomes" id="UP001152876">
    <property type="component" value="Unassembled WGS sequence"/>
</dbReference>
<evidence type="ECO:0000256" key="3">
    <source>
        <dbReference type="ARBA" id="ARBA00022432"/>
    </source>
</evidence>